<evidence type="ECO:0000256" key="4">
    <source>
        <dbReference type="ARBA" id="ARBA00007389"/>
    </source>
</evidence>
<evidence type="ECO:0000313" key="11">
    <source>
        <dbReference type="Proteomes" id="UP000234775"/>
    </source>
</evidence>
<proteinExistence type="inferred from homology"/>
<accession>A0A2I1K5B1</accession>
<evidence type="ECO:0000256" key="9">
    <source>
        <dbReference type="HAMAP-Rule" id="MF_00106"/>
    </source>
</evidence>
<evidence type="ECO:0000256" key="2">
    <source>
        <dbReference type="ARBA" id="ARBA00002713"/>
    </source>
</evidence>
<evidence type="ECO:0000256" key="1">
    <source>
        <dbReference type="ARBA" id="ARBA00001794"/>
    </source>
</evidence>
<dbReference type="AlphaFoldDB" id="A0A2I1K5B1"/>
<protein>
    <recommendedName>
        <fullName evidence="5 9">Mannonate dehydratase</fullName>
        <ecNumber evidence="5 9">4.2.1.8</ecNumber>
    </recommendedName>
    <alternativeName>
        <fullName evidence="9">D-mannonate hydro-lyase</fullName>
    </alternativeName>
</protein>
<keyword evidence="8 9" id="KW-0456">Lyase</keyword>
<dbReference type="PIRSF" id="PIRSF016049">
    <property type="entry name" value="Man_dehyd"/>
    <property type="match status" value="1"/>
</dbReference>
<evidence type="ECO:0000256" key="8">
    <source>
        <dbReference type="ARBA" id="ARBA00023239"/>
    </source>
</evidence>
<dbReference type="NCBIfam" id="TIGR00695">
    <property type="entry name" value="uxuA"/>
    <property type="match status" value="1"/>
</dbReference>
<dbReference type="RefSeq" id="WP_101660768.1">
    <property type="nucleotide sequence ID" value="NZ_PKGZ01000008.1"/>
</dbReference>
<dbReference type="PANTHER" id="PTHR30387">
    <property type="entry name" value="MANNONATE DEHYDRATASE"/>
    <property type="match status" value="1"/>
</dbReference>
<comment type="catalytic activity">
    <reaction evidence="1 9">
        <text>D-mannonate = 2-dehydro-3-deoxy-D-gluconate + H2O</text>
        <dbReference type="Rhea" id="RHEA:20097"/>
        <dbReference type="ChEBI" id="CHEBI:15377"/>
        <dbReference type="ChEBI" id="CHEBI:17767"/>
        <dbReference type="ChEBI" id="CHEBI:57990"/>
        <dbReference type="EC" id="4.2.1.8"/>
    </reaction>
</comment>
<keyword evidence="6 9" id="KW-0408">Iron</keyword>
<evidence type="ECO:0000256" key="7">
    <source>
        <dbReference type="ARBA" id="ARBA00023211"/>
    </source>
</evidence>
<evidence type="ECO:0000256" key="5">
    <source>
        <dbReference type="ARBA" id="ARBA00012927"/>
    </source>
</evidence>
<keyword evidence="11" id="KW-1185">Reference proteome</keyword>
<dbReference type="GO" id="GO:0008198">
    <property type="term" value="F:ferrous iron binding"/>
    <property type="evidence" value="ECO:0007669"/>
    <property type="project" value="TreeGrafter"/>
</dbReference>
<sequence>MKWGIRWYGAKDHIPINHIRQIPGVDGVVGPLLGKMLGDLWTLEKIKALKDSVESSGLELLGIESVAVADAIKAGTEDRDRCIKNYKQTIRNLSSCGIHLICYSFKPIFGWAKTTLFYKNPDTSYSLVYDDKVVQSLKPQDMYELIKSQSKGFEMSGWEEKWLAKIDELLEIYKGFTREKLFDNLAYFLKEVIPVCEECDVKMAIHPDEPPYEIFGLPRITKNLEDLKRIIEVVDSPYNGITLCTGSIGSNPDNDVVQIIKEVGHRVHFVHFRNVEFLGERKFRESAHMSKDGAFDMYKIMEALVDVSFDGIIRPDHGRTIWDEECMPGYGLYDRALGICYAQGLYEAITKSKGIQK</sequence>
<dbReference type="HAMAP" id="MF_00106">
    <property type="entry name" value="UxuA"/>
    <property type="match status" value="1"/>
</dbReference>
<gene>
    <name evidence="9 10" type="primary">uxuA</name>
    <name evidence="10" type="ORF">CYJ27_07650</name>
</gene>
<evidence type="ECO:0000256" key="3">
    <source>
        <dbReference type="ARBA" id="ARBA00004892"/>
    </source>
</evidence>
<dbReference type="Pfam" id="PF03786">
    <property type="entry name" value="UxuA"/>
    <property type="match status" value="1"/>
</dbReference>
<comment type="cofactor">
    <cofactor evidence="9">
        <name>Fe(2+)</name>
        <dbReference type="ChEBI" id="CHEBI:29033"/>
    </cofactor>
    <cofactor evidence="9">
        <name>Mn(2+)</name>
        <dbReference type="ChEBI" id="CHEBI:29035"/>
    </cofactor>
</comment>
<dbReference type="NCBIfam" id="NF003027">
    <property type="entry name" value="PRK03906.1"/>
    <property type="match status" value="1"/>
</dbReference>
<dbReference type="GO" id="GO:0008927">
    <property type="term" value="F:mannonate dehydratase activity"/>
    <property type="evidence" value="ECO:0007669"/>
    <property type="project" value="UniProtKB-UniRule"/>
</dbReference>
<reference evidence="10 11" key="1">
    <citation type="submission" date="2017-12" db="EMBL/GenBank/DDBJ databases">
        <title>Phylogenetic diversity of female urinary microbiome.</title>
        <authorList>
            <person name="Thomas-White K."/>
            <person name="Wolfe A.J."/>
        </authorList>
    </citation>
    <scope>NUCLEOTIDE SEQUENCE [LARGE SCALE GENOMIC DNA]</scope>
    <source>
        <strain evidence="10 11">UMB0844</strain>
    </source>
</reference>
<evidence type="ECO:0000313" key="10">
    <source>
        <dbReference type="EMBL" id="PKY90839.1"/>
    </source>
</evidence>
<organism evidence="10 11">
    <name type="scientific">Aerococcus christensenii</name>
    <dbReference type="NCBI Taxonomy" id="87541"/>
    <lineage>
        <taxon>Bacteria</taxon>
        <taxon>Bacillati</taxon>
        <taxon>Bacillota</taxon>
        <taxon>Bacilli</taxon>
        <taxon>Lactobacillales</taxon>
        <taxon>Aerococcaceae</taxon>
        <taxon>Aerococcus</taxon>
    </lineage>
</organism>
<dbReference type="Proteomes" id="UP000234775">
    <property type="component" value="Unassembled WGS sequence"/>
</dbReference>
<dbReference type="EMBL" id="PKGZ01000008">
    <property type="protein sequence ID" value="PKY90839.1"/>
    <property type="molecule type" value="Genomic_DNA"/>
</dbReference>
<dbReference type="InterPro" id="IPR036237">
    <property type="entry name" value="Xyl_isomerase-like_sf"/>
</dbReference>
<comment type="similarity">
    <text evidence="4 9">Belongs to the mannonate dehydratase family.</text>
</comment>
<dbReference type="PANTHER" id="PTHR30387:SF2">
    <property type="entry name" value="MANNONATE DEHYDRATASE"/>
    <property type="match status" value="1"/>
</dbReference>
<dbReference type="GO" id="GO:0030145">
    <property type="term" value="F:manganese ion binding"/>
    <property type="evidence" value="ECO:0007669"/>
    <property type="project" value="TreeGrafter"/>
</dbReference>
<comment type="pathway">
    <text evidence="3 9">Carbohydrate metabolism; pentose and glucuronate interconversion.</text>
</comment>
<dbReference type="GO" id="GO:0042840">
    <property type="term" value="P:D-glucuronate catabolic process"/>
    <property type="evidence" value="ECO:0007669"/>
    <property type="project" value="TreeGrafter"/>
</dbReference>
<dbReference type="Gene3D" id="3.20.20.150">
    <property type="entry name" value="Divalent-metal-dependent TIM barrel enzymes"/>
    <property type="match status" value="1"/>
</dbReference>
<dbReference type="InterPro" id="IPR004628">
    <property type="entry name" value="Man_deHydtase"/>
</dbReference>
<dbReference type="SUPFAM" id="SSF51658">
    <property type="entry name" value="Xylose isomerase-like"/>
    <property type="match status" value="1"/>
</dbReference>
<comment type="function">
    <text evidence="2 9">Catalyzes the dehydration of D-mannonate.</text>
</comment>
<evidence type="ECO:0000256" key="6">
    <source>
        <dbReference type="ARBA" id="ARBA00023004"/>
    </source>
</evidence>
<dbReference type="UniPathway" id="UPA00246"/>
<comment type="caution">
    <text evidence="10">The sequence shown here is derived from an EMBL/GenBank/DDBJ whole genome shotgun (WGS) entry which is preliminary data.</text>
</comment>
<dbReference type="EC" id="4.2.1.8" evidence="5 9"/>
<keyword evidence="7 9" id="KW-0464">Manganese</keyword>
<name>A0A2I1K5B1_9LACT</name>